<evidence type="ECO:0000313" key="7">
    <source>
        <dbReference type="RefSeq" id="XP_031747443.1"/>
    </source>
</evidence>
<feature type="compositionally biased region" description="Polar residues" evidence="3">
    <location>
        <begin position="170"/>
        <end position="185"/>
    </location>
</feature>
<dbReference type="AGR" id="Xenbase:XB-GENE-29091935"/>
<accession>A0A059XIA4</accession>
<dbReference type="GO" id="GO:0001223">
    <property type="term" value="F:transcription coactivator binding"/>
    <property type="evidence" value="ECO:0000318"/>
    <property type="project" value="GO_Central"/>
</dbReference>
<dbReference type="AlphaFoldDB" id="A0A059XIA4"/>
<dbReference type="GO" id="GO:0045892">
    <property type="term" value="P:negative regulation of DNA-templated transcription"/>
    <property type="evidence" value="ECO:0000318"/>
    <property type="project" value="GO_Central"/>
</dbReference>
<reference evidence="5" key="3">
    <citation type="submission" date="2021-03" db="UniProtKB">
        <authorList>
            <consortium name="Ensembl"/>
        </authorList>
    </citation>
    <scope>IDENTIFICATION</scope>
</reference>
<evidence type="ECO:0000256" key="3">
    <source>
        <dbReference type="SAM" id="MobiDB-lite"/>
    </source>
</evidence>
<dbReference type="OrthoDB" id="10040691at2759"/>
<keyword evidence="6" id="KW-1185">Reference proteome</keyword>
<dbReference type="GeneID" id="116406756"/>
<reference evidence="7" key="4">
    <citation type="submission" date="2025-04" db="UniProtKB">
        <authorList>
            <consortium name="RefSeq"/>
        </authorList>
    </citation>
    <scope>IDENTIFICATION</scope>
    <source>
        <strain evidence="7">Nigerian</strain>
        <tissue evidence="7">Liver and blood</tissue>
    </source>
</reference>
<dbReference type="KEGG" id="xtr:116406756"/>
<dbReference type="Proteomes" id="UP000008143">
    <property type="component" value="Chromosome 8"/>
</dbReference>
<evidence type="ECO:0000256" key="1">
    <source>
        <dbReference type="ARBA" id="ARBA00002229"/>
    </source>
</evidence>
<dbReference type="OMA" id="GEDRYRH"/>
<reference evidence="5" key="1">
    <citation type="journal article" date="2010" name="Science">
        <title>The genome of the Western clawed frog Xenopus tropicalis.</title>
        <authorList>
            <person name="Hellsten U."/>
            <person name="Harland R.M."/>
            <person name="Gilchrist M.J."/>
            <person name="Hendrix D."/>
            <person name="Jurka J."/>
            <person name="Kapitonov V."/>
            <person name="Ovcharenko I."/>
            <person name="Putnam N.H."/>
            <person name="Shu S."/>
            <person name="Taher L."/>
            <person name="Blitz I.L."/>
            <person name="Blumberg B."/>
            <person name="Dichmann D.S."/>
            <person name="Dubchak I."/>
            <person name="Amaya E."/>
            <person name="Detter J.C."/>
            <person name="Fletcher R."/>
            <person name="Gerhard D.S."/>
            <person name="Goodstein D."/>
            <person name="Graves T."/>
            <person name="Grigoriev I.V."/>
            <person name="Grimwood J."/>
            <person name="Kawashima T."/>
            <person name="Lindquist E."/>
            <person name="Lucas S.M."/>
            <person name="Mead P.E."/>
            <person name="Mitros T."/>
            <person name="Ogino H."/>
            <person name="Ohta Y."/>
            <person name="Poliakov A.V."/>
            <person name="Pollet N."/>
            <person name="Robert J."/>
            <person name="Salamov A."/>
            <person name="Sater A.K."/>
            <person name="Schmutz J."/>
            <person name="Terry A."/>
            <person name="Vize P.D."/>
            <person name="Warren W.C."/>
            <person name="Wells D."/>
            <person name="Wills A."/>
            <person name="Wilson R.K."/>
            <person name="Zimmerman L.B."/>
            <person name="Zorn A.M."/>
            <person name="Grainger R."/>
            <person name="Grammer T."/>
            <person name="Khokha M.K."/>
            <person name="Richardson P.M."/>
            <person name="Rokhsar D.S."/>
        </authorList>
    </citation>
    <scope>NUCLEOTIDE SEQUENCE [LARGE SCALE GENOMIC DNA]</scope>
    <source>
        <strain evidence="5">Nigerian</strain>
    </source>
</reference>
<proteinExistence type="evidence at transcript level"/>
<comment type="function">
    <text evidence="1">May act as a specific coactivator for the mammalian TEFs.</text>
</comment>
<dbReference type="Pfam" id="PF15245">
    <property type="entry name" value="VGLL4"/>
    <property type="match status" value="1"/>
</dbReference>
<dbReference type="PANTHER" id="PTHR17604:SF4">
    <property type="entry name" value="VESTIGIAL-LIKE 4 LIKE"/>
    <property type="match status" value="1"/>
</dbReference>
<dbReference type="GeneTree" id="ENSGT01070000257314"/>
<evidence type="ECO:0000313" key="4">
    <source>
        <dbReference type="EMBL" id="AIA21683.1"/>
    </source>
</evidence>
<gene>
    <name evidence="5 7 8" type="primary">LOC116406756</name>
    <name evidence="4" type="synonym">vgll4l</name>
</gene>
<reference evidence="4" key="2">
    <citation type="submission" date="2014-04" db="EMBL/GenBank/DDBJ databases">
        <title>Two different vestigial like 4 genes are differentially expressed during Xenopus laevis development.</title>
        <authorList>
            <person name="Barrionuevo M.G."/>
            <person name="Aybar M.J."/>
            <person name="Tribulo C."/>
        </authorList>
    </citation>
    <scope>NUCLEOTIDE SEQUENCE</scope>
</reference>
<protein>
    <submittedName>
        <fullName evidence="5 7">Transcription cofactor vestigial-like protein 4</fullName>
    </submittedName>
    <submittedName>
        <fullName evidence="4">Vestigia-like 4-like protein</fullName>
    </submittedName>
</protein>
<evidence type="ECO:0000313" key="8">
    <source>
        <dbReference type="Xenbase" id="XB-GENE-29091935"/>
    </source>
</evidence>
<organism evidence="4">
    <name type="scientific">Xenopus tropicalis</name>
    <name type="common">Western clawed frog</name>
    <name type="synonym">Silurana tropicalis</name>
    <dbReference type="NCBI Taxonomy" id="8364"/>
    <lineage>
        <taxon>Eukaryota</taxon>
        <taxon>Metazoa</taxon>
        <taxon>Chordata</taxon>
        <taxon>Craniata</taxon>
        <taxon>Vertebrata</taxon>
        <taxon>Euteleostomi</taxon>
        <taxon>Amphibia</taxon>
        <taxon>Batrachia</taxon>
        <taxon>Anura</taxon>
        <taxon>Pipoidea</taxon>
        <taxon>Pipidae</taxon>
        <taxon>Xenopodinae</taxon>
        <taxon>Xenopus</taxon>
        <taxon>Silurana</taxon>
    </lineage>
</organism>
<evidence type="ECO:0000313" key="6">
    <source>
        <dbReference type="Proteomes" id="UP000008143"/>
    </source>
</evidence>
<dbReference type="Xenbase" id="XB-GENE-29091935">
    <property type="gene designation" value="LOC116406756"/>
</dbReference>
<name>A0A059XIA4_XENTR</name>
<comment type="similarity">
    <text evidence="2">Belongs to the vestigial family.</text>
</comment>
<evidence type="ECO:0000313" key="5">
    <source>
        <dbReference type="Ensembl" id="ENSXETP00000107831"/>
    </source>
</evidence>
<feature type="region of interest" description="Disordered" evidence="3">
    <location>
        <begin position="158"/>
        <end position="189"/>
    </location>
</feature>
<dbReference type="InterPro" id="IPR028184">
    <property type="entry name" value="VGLL4"/>
</dbReference>
<dbReference type="EMBL" id="KJ690263">
    <property type="protein sequence ID" value="AIA21683.1"/>
    <property type="molecule type" value="mRNA"/>
</dbReference>
<evidence type="ECO:0000256" key="2">
    <source>
        <dbReference type="ARBA" id="ARBA00025784"/>
    </source>
</evidence>
<sequence length="253" mass="27537">MAVSSLQYSMGISSGFKVYILEGQHSSRDPERLRPLNNHGIPVYPIKRKLSPDPPRIAKRMCPMSAPSRVKPNPPPVSVRAPAGAPLLNNCGPHFSLEQVLRRLMPTKAAMERPVPAASPDEQPLALVKRAQKPSEQAQPSPALLQQMRPSVITCVSRQKPVAQPPTEAANPSRTCVTKGLSRTPSPDVEDHFQRSLALAHKRPIAPRPIPTPQSSSISVEEHFSKALGSKWLLIRAAADSPSSPEGRGRRLV</sequence>
<dbReference type="RefSeq" id="XP_031747443.1">
    <property type="nucleotide sequence ID" value="XM_031891583.1"/>
</dbReference>
<dbReference type="PANTHER" id="PTHR17604">
    <property type="entry name" value="TRANSCRIPTION COFACTOR VESTIGIAL-LIKE PROTEIN 4"/>
    <property type="match status" value="1"/>
</dbReference>
<dbReference type="Ensembl" id="ENSXETT00000115599">
    <property type="protein sequence ID" value="ENSXETP00000107831"/>
    <property type="gene ID" value="ENSXETG00000048413"/>
</dbReference>
<dbReference type="SMART" id="SM00711">
    <property type="entry name" value="TDU"/>
    <property type="match status" value="2"/>
</dbReference>
<dbReference type="InterPro" id="IPR006627">
    <property type="entry name" value="TDU_repeat"/>
</dbReference>
<feature type="region of interest" description="Disordered" evidence="3">
    <location>
        <begin position="27"/>
        <end position="55"/>
    </location>
</feature>